<dbReference type="GO" id="GO:0005829">
    <property type="term" value="C:cytosol"/>
    <property type="evidence" value="ECO:0007669"/>
    <property type="project" value="TreeGrafter"/>
</dbReference>
<reference evidence="4 5" key="1">
    <citation type="submission" date="2020-02" db="EMBL/GenBank/DDBJ databases">
        <authorList>
            <person name="Kim M.K."/>
        </authorList>
    </citation>
    <scope>NUCLEOTIDE SEQUENCE [LARGE SCALE GENOMIC DNA]</scope>
    <source>
        <strain evidence="4 5">BT327</strain>
    </source>
</reference>
<dbReference type="PANTHER" id="PTHR46969">
    <property type="entry name" value="BIFUNCTIONAL PROTEIN HLDE"/>
    <property type="match status" value="1"/>
</dbReference>
<dbReference type="SUPFAM" id="SSF53613">
    <property type="entry name" value="Ribokinase-like"/>
    <property type="match status" value="1"/>
</dbReference>
<name>A0A6B3LXR2_9BACT</name>
<accession>A0A6B3LXR2</accession>
<evidence type="ECO:0000259" key="3">
    <source>
        <dbReference type="Pfam" id="PF00294"/>
    </source>
</evidence>
<dbReference type="AlphaFoldDB" id="A0A6B3LXR2"/>
<evidence type="ECO:0000256" key="1">
    <source>
        <dbReference type="ARBA" id="ARBA00022679"/>
    </source>
</evidence>
<feature type="domain" description="Carbohydrate kinase PfkB" evidence="3">
    <location>
        <begin position="18"/>
        <end position="313"/>
    </location>
</feature>
<comment type="caution">
    <text evidence="4">The sequence shown here is derived from an EMBL/GenBank/DDBJ whole genome shotgun (WGS) entry which is preliminary data.</text>
</comment>
<dbReference type="CDD" id="cd01172">
    <property type="entry name" value="RfaE_like"/>
    <property type="match status" value="1"/>
</dbReference>
<keyword evidence="5" id="KW-1185">Reference proteome</keyword>
<dbReference type="Proteomes" id="UP000474777">
    <property type="component" value="Unassembled WGS sequence"/>
</dbReference>
<dbReference type="Gene3D" id="3.40.1190.20">
    <property type="match status" value="1"/>
</dbReference>
<dbReference type="GO" id="GO:0033786">
    <property type="term" value="F:heptose-1-phosphate adenylyltransferase activity"/>
    <property type="evidence" value="ECO:0007669"/>
    <property type="project" value="TreeGrafter"/>
</dbReference>
<dbReference type="Pfam" id="PF00294">
    <property type="entry name" value="PfkB"/>
    <property type="match status" value="1"/>
</dbReference>
<dbReference type="PANTHER" id="PTHR46969:SF1">
    <property type="entry name" value="BIFUNCTIONAL PROTEIN HLDE"/>
    <property type="match status" value="1"/>
</dbReference>
<dbReference type="PROSITE" id="PS00583">
    <property type="entry name" value="PFKB_KINASES_1"/>
    <property type="match status" value="1"/>
</dbReference>
<keyword evidence="2 4" id="KW-0418">Kinase</keyword>
<dbReference type="InterPro" id="IPR029056">
    <property type="entry name" value="Ribokinase-like"/>
</dbReference>
<dbReference type="GO" id="GO:0016773">
    <property type="term" value="F:phosphotransferase activity, alcohol group as acceptor"/>
    <property type="evidence" value="ECO:0007669"/>
    <property type="project" value="InterPro"/>
</dbReference>
<dbReference type="RefSeq" id="WP_163917107.1">
    <property type="nucleotide sequence ID" value="NZ_JAAGWD010000013.1"/>
</dbReference>
<keyword evidence="1" id="KW-0808">Transferase</keyword>
<protein>
    <submittedName>
        <fullName evidence="4">D-glycero-beta-D-manno-heptose-7-phosphate kinase</fullName>
    </submittedName>
</protein>
<gene>
    <name evidence="4" type="ORF">GXP69_18655</name>
</gene>
<dbReference type="InterPro" id="IPR011611">
    <property type="entry name" value="PfkB_dom"/>
</dbReference>
<dbReference type="InterPro" id="IPR011913">
    <property type="entry name" value="RfaE_dom_I"/>
</dbReference>
<dbReference type="GO" id="GO:0033785">
    <property type="term" value="F:heptose 7-phosphate kinase activity"/>
    <property type="evidence" value="ECO:0007669"/>
    <property type="project" value="TreeGrafter"/>
</dbReference>
<evidence type="ECO:0000256" key="2">
    <source>
        <dbReference type="ARBA" id="ARBA00022777"/>
    </source>
</evidence>
<dbReference type="EMBL" id="JAAGWD010000013">
    <property type="protein sequence ID" value="NEM99725.1"/>
    <property type="molecule type" value="Genomic_DNA"/>
</dbReference>
<sequence>MNQINTLEDIFSAFNRLSVLIVGDVMIDSYLWGKSTRISPEAPVPIVNVVKREKRLGGAANVALNVQALGATPLLCSVVGDDKDGGDFLRLLEEKGLSTEGIVQSPERVTTIKHRIIAGAQQLLRVDAEIETELADYDNRHLEERYLKLLDRADVVILEDYDKGVFSEENIRHFIQLANERNIPTVIDPKKKNFLSYIGCTLFKPNLKELKEGLKVDFADENLPAFEEAVTQLQTRLKTKQVLVTLSERGVFIANGQERTYIEAHLRSISDVSGAGDTVISIAALCMALGTSVQFLAGLSNLGGGLVCEQVGVVPVDKQRLQQEAAQLKLYHMHEHRTA</sequence>
<evidence type="ECO:0000313" key="4">
    <source>
        <dbReference type="EMBL" id="NEM99725.1"/>
    </source>
</evidence>
<evidence type="ECO:0000313" key="5">
    <source>
        <dbReference type="Proteomes" id="UP000474777"/>
    </source>
</evidence>
<proteinExistence type="predicted"/>
<organism evidence="4 5">
    <name type="scientific">Pontibacter burrus</name>
    <dbReference type="NCBI Taxonomy" id="2704466"/>
    <lineage>
        <taxon>Bacteria</taxon>
        <taxon>Pseudomonadati</taxon>
        <taxon>Bacteroidota</taxon>
        <taxon>Cytophagia</taxon>
        <taxon>Cytophagales</taxon>
        <taxon>Hymenobacteraceae</taxon>
        <taxon>Pontibacter</taxon>
    </lineage>
</organism>
<dbReference type="InterPro" id="IPR002173">
    <property type="entry name" value="Carboh/pur_kinase_PfkB_CS"/>
</dbReference>